<evidence type="ECO:0000256" key="6">
    <source>
        <dbReference type="SAM" id="MobiDB-lite"/>
    </source>
</evidence>
<dbReference type="PANTHER" id="PTHR30353">
    <property type="entry name" value="INNER MEMBRANE PROTEIN DEDA-RELATED"/>
    <property type="match status" value="1"/>
</dbReference>
<keyword evidence="3 7" id="KW-0812">Transmembrane</keyword>
<keyword evidence="8" id="KW-0732">Signal</keyword>
<sequence length="267" mass="28402">MHWKRTAVLLTVGVAAVCLLSPAAAWARGASSNPSYSFPAAVRGLTNFVLHLDKHLSAIIAEHGAATYAILFAIVFAETGFVLTPFLPGDSLLFAAGAFAALGSLNVWALFAVFITAAILGDALNYAIGNYAGARAIERGVVNKEFIKKTEDFYRKHGGKTVILARFVPIVRTFAPFVAGVGSMPYAEFGAYNVAGALLWTIMFVGAGFFLGNLPAVKHNFTLVVLGIVAVSVLPIVFEIIMTRRESGSKGMDKQGLPKGPARWRPG</sequence>
<proteinExistence type="predicted"/>
<dbReference type="Proteomes" id="UP001497392">
    <property type="component" value="Unassembled WGS sequence"/>
</dbReference>
<evidence type="ECO:0000256" key="7">
    <source>
        <dbReference type="SAM" id="Phobius"/>
    </source>
</evidence>
<evidence type="ECO:0000313" key="11">
    <source>
        <dbReference type="Proteomes" id="UP001497392"/>
    </source>
</evidence>
<protein>
    <submittedName>
        <fullName evidence="10">G4620 protein</fullName>
    </submittedName>
</protein>
<comment type="subcellular location">
    <subcellularLocation>
        <location evidence="1">Cell membrane</location>
        <topology evidence="1">Multi-pass membrane protein</topology>
    </subcellularLocation>
</comment>
<keyword evidence="5 7" id="KW-0472">Membrane</keyword>
<keyword evidence="11" id="KW-1185">Reference proteome</keyword>
<feature type="transmembrane region" description="Helical" evidence="7">
    <location>
        <begin position="65"/>
        <end position="87"/>
    </location>
</feature>
<feature type="signal peptide" evidence="8">
    <location>
        <begin position="1"/>
        <end position="25"/>
    </location>
</feature>
<feature type="transmembrane region" description="Helical" evidence="7">
    <location>
        <begin position="93"/>
        <end position="120"/>
    </location>
</feature>
<dbReference type="EMBL" id="CAXHTA020000006">
    <property type="protein sequence ID" value="CAL5222281.1"/>
    <property type="molecule type" value="Genomic_DNA"/>
</dbReference>
<gene>
    <name evidence="10" type="primary">g4620</name>
    <name evidence="10" type="ORF">VP750_LOCUS3940</name>
</gene>
<dbReference type="InterPro" id="IPR032818">
    <property type="entry name" value="DedA-like"/>
</dbReference>
<reference evidence="10 11" key="1">
    <citation type="submission" date="2024-06" db="EMBL/GenBank/DDBJ databases">
        <authorList>
            <person name="Kraege A."/>
            <person name="Thomma B."/>
        </authorList>
    </citation>
    <scope>NUCLEOTIDE SEQUENCE [LARGE SCALE GENOMIC DNA]</scope>
</reference>
<evidence type="ECO:0000313" key="10">
    <source>
        <dbReference type="EMBL" id="CAL5222281.1"/>
    </source>
</evidence>
<evidence type="ECO:0000256" key="5">
    <source>
        <dbReference type="ARBA" id="ARBA00023136"/>
    </source>
</evidence>
<feature type="domain" description="VTT" evidence="9">
    <location>
        <begin position="87"/>
        <end position="208"/>
    </location>
</feature>
<keyword evidence="2" id="KW-1003">Cell membrane</keyword>
<name>A0ABP1FS86_9CHLO</name>
<dbReference type="NCBIfam" id="NF008102">
    <property type="entry name" value="PRK10847.1"/>
    <property type="match status" value="1"/>
</dbReference>
<evidence type="ECO:0000256" key="8">
    <source>
        <dbReference type="SAM" id="SignalP"/>
    </source>
</evidence>
<evidence type="ECO:0000256" key="3">
    <source>
        <dbReference type="ARBA" id="ARBA00022692"/>
    </source>
</evidence>
<dbReference type="InterPro" id="IPR032816">
    <property type="entry name" value="VTT_dom"/>
</dbReference>
<feature type="transmembrane region" description="Helical" evidence="7">
    <location>
        <begin position="191"/>
        <end position="211"/>
    </location>
</feature>
<dbReference type="Pfam" id="PF09335">
    <property type="entry name" value="VTT_dom"/>
    <property type="match status" value="1"/>
</dbReference>
<comment type="caution">
    <text evidence="10">The sequence shown here is derived from an EMBL/GenBank/DDBJ whole genome shotgun (WGS) entry which is preliminary data.</text>
</comment>
<keyword evidence="4 7" id="KW-1133">Transmembrane helix</keyword>
<evidence type="ECO:0000256" key="2">
    <source>
        <dbReference type="ARBA" id="ARBA00022475"/>
    </source>
</evidence>
<dbReference type="PANTHER" id="PTHR30353:SF0">
    <property type="entry name" value="TRANSMEMBRANE PROTEIN"/>
    <property type="match status" value="1"/>
</dbReference>
<feature type="chain" id="PRO_5045824086" evidence="8">
    <location>
        <begin position="26"/>
        <end position="267"/>
    </location>
</feature>
<accession>A0ABP1FS86</accession>
<evidence type="ECO:0000256" key="4">
    <source>
        <dbReference type="ARBA" id="ARBA00022989"/>
    </source>
</evidence>
<evidence type="ECO:0000256" key="1">
    <source>
        <dbReference type="ARBA" id="ARBA00004651"/>
    </source>
</evidence>
<evidence type="ECO:0000259" key="9">
    <source>
        <dbReference type="Pfam" id="PF09335"/>
    </source>
</evidence>
<organism evidence="10 11">
    <name type="scientific">Coccomyxa viridis</name>
    <dbReference type="NCBI Taxonomy" id="1274662"/>
    <lineage>
        <taxon>Eukaryota</taxon>
        <taxon>Viridiplantae</taxon>
        <taxon>Chlorophyta</taxon>
        <taxon>core chlorophytes</taxon>
        <taxon>Trebouxiophyceae</taxon>
        <taxon>Trebouxiophyceae incertae sedis</taxon>
        <taxon>Coccomyxaceae</taxon>
        <taxon>Coccomyxa</taxon>
    </lineage>
</organism>
<feature type="transmembrane region" description="Helical" evidence="7">
    <location>
        <begin position="223"/>
        <end position="242"/>
    </location>
</feature>
<feature type="region of interest" description="Disordered" evidence="6">
    <location>
        <begin position="248"/>
        <end position="267"/>
    </location>
</feature>
<dbReference type="InterPro" id="IPR058127">
    <property type="entry name" value="DedA"/>
</dbReference>